<dbReference type="Pfam" id="PF01636">
    <property type="entry name" value="APH"/>
    <property type="match status" value="1"/>
</dbReference>
<dbReference type="Proteomes" id="UP000683000">
    <property type="component" value="Unassembled WGS sequence"/>
</dbReference>
<gene>
    <name evidence="2" type="ORF">JVT61DRAFT_657</name>
</gene>
<dbReference type="AlphaFoldDB" id="A0A8I3AGW4"/>
<dbReference type="SUPFAM" id="SSF56112">
    <property type="entry name" value="Protein kinase-like (PK-like)"/>
    <property type="match status" value="1"/>
</dbReference>
<feature type="domain" description="Aminoglycoside phosphotransferase" evidence="1">
    <location>
        <begin position="43"/>
        <end position="299"/>
    </location>
</feature>
<dbReference type="GO" id="GO:0016301">
    <property type="term" value="F:kinase activity"/>
    <property type="evidence" value="ECO:0007669"/>
    <property type="project" value="UniProtKB-KW"/>
</dbReference>
<dbReference type="PANTHER" id="PTHR47829">
    <property type="entry name" value="HYDROLASE, PUTATIVE (AFU_ORTHOLOGUE AFUA_1G12880)-RELATED"/>
    <property type="match status" value="1"/>
</dbReference>
<keyword evidence="2" id="KW-0418">Kinase</keyword>
<protein>
    <submittedName>
        <fullName evidence="2">Kinase-like domain-containing protein</fullName>
    </submittedName>
</protein>
<proteinExistence type="predicted"/>
<dbReference type="PANTHER" id="PTHR47829:SF1">
    <property type="entry name" value="HAD FAMILY PHOSPHATASE"/>
    <property type="match status" value="1"/>
</dbReference>
<keyword evidence="3" id="KW-1185">Reference proteome</keyword>
<evidence type="ECO:0000313" key="3">
    <source>
        <dbReference type="Proteomes" id="UP000683000"/>
    </source>
</evidence>
<sequence length="398" mass="45189">MSNSAGPQRIGGEYGAIRANIDINKLNAYLIAHVPAVRPPVDVQQFKFGQSNPTYFLTDARQQRFVLRKKPAGQLLSATAHQIEREYRVLTALYNHNTKPSTNPWQVVPVPIPYTLCEDVKVIGTPFYIMEYLDGRIFTDTRMFEVSPKDRRECWLSAVQALAALGSLDPADIGLANFGPPTDYFPRQIKSLTRISEVQAKAVDIDTGKQIGKIPFFDELVDWYQKHLPDEREIGLRIVHGDYKLDNLIFHPSENKVIGILDWELCTLGSPLADLANLTQPWSIDAKNLPDNTILRNYSLLKSFKNTAKDVPIPLEDLEREYCRLINQPYPIEGMVFVRSWMLFRLAVIAQGIAARFARRQASSEHAHIHHLLFPVTGRLAKAVLEDEGYIINNRSRL</sequence>
<name>A0A8I3AGW4_9AGAM</name>
<evidence type="ECO:0000313" key="2">
    <source>
        <dbReference type="EMBL" id="KAG6382025.1"/>
    </source>
</evidence>
<dbReference type="EMBL" id="JAGFBS010000001">
    <property type="protein sequence ID" value="KAG6382025.1"/>
    <property type="molecule type" value="Genomic_DNA"/>
</dbReference>
<dbReference type="InterPro" id="IPR041726">
    <property type="entry name" value="ACAD10_11_N"/>
</dbReference>
<accession>A0A8I3AGW4</accession>
<dbReference type="InterPro" id="IPR002575">
    <property type="entry name" value="Aminoglycoside_PTrfase"/>
</dbReference>
<dbReference type="Gene3D" id="3.90.1200.10">
    <property type="match status" value="1"/>
</dbReference>
<dbReference type="CDD" id="cd05154">
    <property type="entry name" value="ACAD10_11_N-like"/>
    <property type="match status" value="1"/>
</dbReference>
<evidence type="ECO:0000259" key="1">
    <source>
        <dbReference type="Pfam" id="PF01636"/>
    </source>
</evidence>
<dbReference type="OrthoDB" id="191037at2759"/>
<dbReference type="InterPro" id="IPR052898">
    <property type="entry name" value="ACAD10-like"/>
</dbReference>
<dbReference type="InterPro" id="IPR011009">
    <property type="entry name" value="Kinase-like_dom_sf"/>
</dbReference>
<comment type="caution">
    <text evidence="2">The sequence shown here is derived from an EMBL/GenBank/DDBJ whole genome shotgun (WGS) entry which is preliminary data.</text>
</comment>
<dbReference type="Gene3D" id="3.30.200.20">
    <property type="entry name" value="Phosphorylase Kinase, domain 1"/>
    <property type="match status" value="1"/>
</dbReference>
<reference evidence="2" key="1">
    <citation type="submission" date="2021-03" db="EMBL/GenBank/DDBJ databases">
        <title>Evolutionary innovations through gain and loss of genes in the ectomycorrhizal Boletales.</title>
        <authorList>
            <person name="Wu G."/>
            <person name="Miyauchi S."/>
            <person name="Morin E."/>
            <person name="Yang Z.-L."/>
            <person name="Xu J."/>
            <person name="Martin F.M."/>
        </authorList>
    </citation>
    <scope>NUCLEOTIDE SEQUENCE</scope>
    <source>
        <strain evidence="2">BR01</strain>
    </source>
</reference>
<keyword evidence="2" id="KW-0808">Transferase</keyword>
<organism evidence="2 3">
    <name type="scientific">Boletus reticuloceps</name>
    <dbReference type="NCBI Taxonomy" id="495285"/>
    <lineage>
        <taxon>Eukaryota</taxon>
        <taxon>Fungi</taxon>
        <taxon>Dikarya</taxon>
        <taxon>Basidiomycota</taxon>
        <taxon>Agaricomycotina</taxon>
        <taxon>Agaricomycetes</taxon>
        <taxon>Agaricomycetidae</taxon>
        <taxon>Boletales</taxon>
        <taxon>Boletineae</taxon>
        <taxon>Boletaceae</taxon>
        <taxon>Boletoideae</taxon>
        <taxon>Boletus</taxon>
    </lineage>
</organism>